<proteinExistence type="inferred from homology"/>
<comment type="similarity">
    <text evidence="1">Belongs to the short-chain dehydrogenases/reductases (SDR) family.</text>
</comment>
<dbReference type="Proteomes" id="UP000680706">
    <property type="component" value="Chromosome"/>
</dbReference>
<gene>
    <name evidence="4" type="ORF">KGB56_13080</name>
</gene>
<evidence type="ECO:0000313" key="4">
    <source>
        <dbReference type="EMBL" id="QUS54332.1"/>
    </source>
</evidence>
<dbReference type="InterPro" id="IPR036291">
    <property type="entry name" value="NAD(P)-bd_dom_sf"/>
</dbReference>
<evidence type="ECO:0000313" key="5">
    <source>
        <dbReference type="Proteomes" id="UP000680706"/>
    </source>
</evidence>
<keyword evidence="2" id="KW-0560">Oxidoreductase</keyword>
<dbReference type="InterPro" id="IPR057326">
    <property type="entry name" value="KR_dom"/>
</dbReference>
<keyword evidence="5" id="KW-1185">Reference proteome</keyword>
<evidence type="ECO:0000256" key="2">
    <source>
        <dbReference type="ARBA" id="ARBA00023002"/>
    </source>
</evidence>
<reference evidence="4 5" key="1">
    <citation type="journal article" date="2021" name="Angew. Chem. Int. Ed. Engl.">
        <title>A novel family of nonribosomal peptides modulate collective behavior in Pseudovibrio bacteria isolated from marine sponges.</title>
        <authorList>
            <person name="Ioca L.P."/>
            <person name="Dai Y."/>
            <person name="Kunakom S."/>
            <person name="Diaz-Espinosa J."/>
            <person name="Krunic A."/>
            <person name="Crnkovic C.M."/>
            <person name="Orjala J."/>
            <person name="Sanchez L.M."/>
            <person name="Ferreira A.G."/>
            <person name="Berlinck R.G.S."/>
            <person name="Eustaquio A.S."/>
        </authorList>
    </citation>
    <scope>NUCLEOTIDE SEQUENCE [LARGE SCALE GENOMIC DNA]</scope>
    <source>
        <strain evidence="4 5">Ab134</strain>
    </source>
</reference>
<dbReference type="PANTHER" id="PTHR44196">
    <property type="entry name" value="DEHYDROGENASE/REDUCTASE SDR FAMILY MEMBER 7B"/>
    <property type="match status" value="1"/>
</dbReference>
<dbReference type="PANTHER" id="PTHR44196:SF1">
    <property type="entry name" value="DEHYDROGENASE_REDUCTASE SDR FAMILY MEMBER 7B"/>
    <property type="match status" value="1"/>
</dbReference>
<dbReference type="Pfam" id="PF00106">
    <property type="entry name" value="adh_short"/>
    <property type="match status" value="1"/>
</dbReference>
<dbReference type="InterPro" id="IPR002347">
    <property type="entry name" value="SDR_fam"/>
</dbReference>
<organism evidence="4 5">
    <name type="scientific">Pseudovibrio brasiliensis</name>
    <dbReference type="NCBI Taxonomy" id="1898042"/>
    <lineage>
        <taxon>Bacteria</taxon>
        <taxon>Pseudomonadati</taxon>
        <taxon>Pseudomonadota</taxon>
        <taxon>Alphaproteobacteria</taxon>
        <taxon>Hyphomicrobiales</taxon>
        <taxon>Stappiaceae</taxon>
        <taxon>Pseudovibrio</taxon>
    </lineage>
</organism>
<dbReference type="Gene3D" id="3.40.50.720">
    <property type="entry name" value="NAD(P)-binding Rossmann-like Domain"/>
    <property type="match status" value="1"/>
</dbReference>
<dbReference type="EMBL" id="CP074126">
    <property type="protein sequence ID" value="QUS54332.1"/>
    <property type="molecule type" value="Genomic_DNA"/>
</dbReference>
<dbReference type="PRINTS" id="PR00081">
    <property type="entry name" value="GDHRDH"/>
</dbReference>
<feature type="domain" description="Ketoreductase" evidence="3">
    <location>
        <begin position="2"/>
        <end position="176"/>
    </location>
</feature>
<accession>A0ABX8AJ74</accession>
<protein>
    <submittedName>
        <fullName evidence="4">SDR family NAD(P)-dependent oxidoreductase</fullName>
    </submittedName>
</protein>
<dbReference type="PROSITE" id="PS00061">
    <property type="entry name" value="ADH_SHORT"/>
    <property type="match status" value="1"/>
</dbReference>
<dbReference type="InterPro" id="IPR020904">
    <property type="entry name" value="Sc_DH/Rdtase_CS"/>
</dbReference>
<dbReference type="SUPFAM" id="SSF51735">
    <property type="entry name" value="NAD(P)-binding Rossmann-fold domains"/>
    <property type="match status" value="1"/>
</dbReference>
<dbReference type="SMART" id="SM00822">
    <property type="entry name" value="PKS_KR"/>
    <property type="match status" value="1"/>
</dbReference>
<evidence type="ECO:0000259" key="3">
    <source>
        <dbReference type="SMART" id="SM00822"/>
    </source>
</evidence>
<name>A0ABX8AJ74_9HYPH</name>
<sequence>MKTAVITGGAGGLGQALAARLQRENWHTVLLDLPGPGLEALGSHEKQSIYACDLTDGGSVEQVAEKVLAERLSIDLVVYNAGITHIGLFADMDLSAHRKVLDVNYFGAVHTARAFLKAVRASKGCHLAISSVAGFSPLIKRTAYAASKHALEGFFSSLRSEEKSYGVHTLIAAPSFVATNVGRAEKQENGLVRPGSSTDGVDYMSAERAAEIIYKAYERKTRMKPVGRVASLAWWLNRVSPRAYQKLMERNIKESS</sequence>
<dbReference type="RefSeq" id="WP_075696996.1">
    <property type="nucleotide sequence ID" value="NZ_CP074126.1"/>
</dbReference>
<evidence type="ECO:0000256" key="1">
    <source>
        <dbReference type="ARBA" id="ARBA00006484"/>
    </source>
</evidence>